<name>A0A239C2W4_9PSED</name>
<evidence type="ECO:0000313" key="3">
    <source>
        <dbReference type="Proteomes" id="UP000198407"/>
    </source>
</evidence>
<dbReference type="AlphaFoldDB" id="A0A239C2W4"/>
<dbReference type="Proteomes" id="UP000198407">
    <property type="component" value="Unassembled WGS sequence"/>
</dbReference>
<proteinExistence type="inferred from homology"/>
<dbReference type="RefSeq" id="WP_042126942.1">
    <property type="nucleotide sequence ID" value="NZ_FZOL01000003.1"/>
</dbReference>
<dbReference type="InterPro" id="IPR023994">
    <property type="entry name" value="NiFe-hyd_HybE"/>
</dbReference>
<keyword evidence="3" id="KW-1185">Reference proteome</keyword>
<dbReference type="Pfam" id="PF11939">
    <property type="entry name" value="NiFe-hyd_HybE"/>
    <property type="match status" value="1"/>
</dbReference>
<sequence>MTEPNLQIAGLAARFRQIAETRMRGLPLLHPGLAVETLGFAWQKIGPDAQAGWLGILITPWCMNLVWLPGDDQPRPAEGCVREYRIGEERLDFASFDDEVCGHYQSCSLFSPMFDFIDAQAARDTATQVLSLLRRPPAAAPADPGRRRLLFGLLENRA</sequence>
<dbReference type="InterPro" id="IPR038530">
    <property type="entry name" value="NiFe-hyd_HybE_sf"/>
</dbReference>
<evidence type="ECO:0000313" key="2">
    <source>
        <dbReference type="EMBL" id="SNS13754.1"/>
    </source>
</evidence>
<gene>
    <name evidence="2" type="ORF">SAMN05444352_103308</name>
</gene>
<comment type="similarity">
    <text evidence="1">Belongs to the HupJ family.</text>
</comment>
<protein>
    <submittedName>
        <fullName evidence="2">[NiFe] hydrogenase assembly chaperone, HybE family</fullName>
    </submittedName>
</protein>
<dbReference type="OrthoDB" id="7060130at2"/>
<accession>A0A239C2W4</accession>
<dbReference type="Gene3D" id="3.30.1460.40">
    <property type="entry name" value="[NiFe]-hydrogenase assembly chaperone, HybE"/>
    <property type="match status" value="1"/>
</dbReference>
<reference evidence="3" key="1">
    <citation type="submission" date="2017-06" db="EMBL/GenBank/DDBJ databases">
        <authorList>
            <person name="Varghese N."/>
            <person name="Submissions S."/>
        </authorList>
    </citation>
    <scope>NUCLEOTIDE SEQUENCE [LARGE SCALE GENOMIC DNA]</scope>
    <source>
        <strain evidence="3">DSM 22348</strain>
    </source>
</reference>
<dbReference type="EMBL" id="FZOL01000003">
    <property type="protein sequence ID" value="SNS13754.1"/>
    <property type="molecule type" value="Genomic_DNA"/>
</dbReference>
<dbReference type="STRING" id="1215104.GCA_000730585_01872"/>
<dbReference type="NCBIfam" id="TIGR03993">
    <property type="entry name" value="hydrog_HybE"/>
    <property type="match status" value="1"/>
</dbReference>
<evidence type="ECO:0000256" key="1">
    <source>
        <dbReference type="ARBA" id="ARBA00006532"/>
    </source>
</evidence>
<organism evidence="2 3">
    <name type="scientific">Pseudomonas japonica</name>
    <dbReference type="NCBI Taxonomy" id="256466"/>
    <lineage>
        <taxon>Bacteria</taxon>
        <taxon>Pseudomonadati</taxon>
        <taxon>Pseudomonadota</taxon>
        <taxon>Gammaproteobacteria</taxon>
        <taxon>Pseudomonadales</taxon>
        <taxon>Pseudomonadaceae</taxon>
        <taxon>Pseudomonas</taxon>
    </lineage>
</organism>